<dbReference type="SUPFAM" id="SSF82861">
    <property type="entry name" value="Mechanosensitive channel protein MscS (YggB), transmembrane region"/>
    <property type="match status" value="1"/>
</dbReference>
<comment type="function">
    <text evidence="7">Mechanosensitive channel that participates in the regulation of osmotic pressure changes within the cell, opening in response to stretch forces in the membrane lipid bilayer, without the need for other proteins. Contributes to normal resistance to hypoosmotic shock. Forms an ion channel of 1.0 nanosiemens conductance with a slight preference for anions.</text>
</comment>
<dbReference type="Proteomes" id="UP000437862">
    <property type="component" value="Chromosome"/>
</dbReference>
<dbReference type="EMBL" id="CP046904">
    <property type="protein sequence ID" value="QGZ42861.1"/>
    <property type="molecule type" value="Genomic_DNA"/>
</dbReference>
<dbReference type="Gene3D" id="1.10.287.1260">
    <property type="match status" value="1"/>
</dbReference>
<comment type="subcellular location">
    <subcellularLocation>
        <location evidence="7">Cell inner membrane</location>
        <topology evidence="7">Multi-pass membrane protein</topology>
    </subcellularLocation>
    <subcellularLocation>
        <location evidence="1">Cell membrane</location>
        <topology evidence="1">Multi-pass membrane protein</topology>
    </subcellularLocation>
</comment>
<dbReference type="Gene3D" id="3.30.70.100">
    <property type="match status" value="1"/>
</dbReference>
<dbReference type="SUPFAM" id="SSF82689">
    <property type="entry name" value="Mechanosensitive channel protein MscS (YggB), C-terminal domain"/>
    <property type="match status" value="1"/>
</dbReference>
<dbReference type="EMBL" id="VLKW01000005">
    <property type="protein sequence ID" value="TWI46601.1"/>
    <property type="molecule type" value="Genomic_DNA"/>
</dbReference>
<evidence type="ECO:0000259" key="9">
    <source>
        <dbReference type="Pfam" id="PF00924"/>
    </source>
</evidence>
<evidence type="ECO:0000256" key="4">
    <source>
        <dbReference type="ARBA" id="ARBA00022692"/>
    </source>
</evidence>
<keyword evidence="4 7" id="KW-0812">Transmembrane</keyword>
<dbReference type="InterPro" id="IPR011066">
    <property type="entry name" value="MscS_channel_C_sf"/>
</dbReference>
<dbReference type="InterPro" id="IPR011014">
    <property type="entry name" value="MscS_channel_TM-2"/>
</dbReference>
<evidence type="ECO:0000313" key="12">
    <source>
        <dbReference type="EMBL" id="TWI46601.1"/>
    </source>
</evidence>
<comment type="caution">
    <text evidence="7">Lacks conserved residue(s) required for the propagation of feature annotation.</text>
</comment>
<dbReference type="OrthoDB" id="9793781at2"/>
<feature type="domain" description="Mechanosensitive ion channel MscS" evidence="9">
    <location>
        <begin position="109"/>
        <end position="171"/>
    </location>
</feature>
<protein>
    <recommendedName>
        <fullName evidence="7">Small-conductance mechanosensitive channel</fullName>
    </recommendedName>
</protein>
<evidence type="ECO:0000313" key="13">
    <source>
        <dbReference type="Proteomes" id="UP000315112"/>
    </source>
</evidence>
<dbReference type="InterPro" id="IPR010920">
    <property type="entry name" value="LSM_dom_sf"/>
</dbReference>
<dbReference type="InterPro" id="IPR045275">
    <property type="entry name" value="MscS_archaea/bacteria_type"/>
</dbReference>
<organism evidence="12 13">
    <name type="scientific">Pseudoduganella flava</name>
    <dbReference type="NCBI Taxonomy" id="871742"/>
    <lineage>
        <taxon>Bacteria</taxon>
        <taxon>Pseudomonadati</taxon>
        <taxon>Pseudomonadota</taxon>
        <taxon>Betaproteobacteria</taxon>
        <taxon>Burkholderiales</taxon>
        <taxon>Oxalobacteraceae</taxon>
        <taxon>Telluria group</taxon>
        <taxon>Pseudoduganella</taxon>
    </lineage>
</organism>
<keyword evidence="7" id="KW-0407">Ion channel</keyword>
<evidence type="ECO:0000313" key="14">
    <source>
        <dbReference type="Proteomes" id="UP000437862"/>
    </source>
</evidence>
<accession>A0A562PQ75</accession>
<keyword evidence="5 7" id="KW-1133">Transmembrane helix</keyword>
<proteinExistence type="inferred from homology"/>
<keyword evidence="6 7" id="KW-0472">Membrane</keyword>
<dbReference type="GO" id="GO:0008381">
    <property type="term" value="F:mechanosensitive monoatomic ion channel activity"/>
    <property type="evidence" value="ECO:0007669"/>
    <property type="project" value="InterPro"/>
</dbReference>
<dbReference type="Pfam" id="PF00924">
    <property type="entry name" value="MS_channel_2nd"/>
    <property type="match status" value="1"/>
</dbReference>
<dbReference type="Gene3D" id="2.30.30.60">
    <property type="match status" value="1"/>
</dbReference>
<keyword evidence="7" id="KW-0406">Ion transport</keyword>
<name>A0A562PQ75_9BURK</name>
<evidence type="ECO:0000256" key="3">
    <source>
        <dbReference type="ARBA" id="ARBA00022475"/>
    </source>
</evidence>
<evidence type="ECO:0000259" key="10">
    <source>
        <dbReference type="Pfam" id="PF21082"/>
    </source>
</evidence>
<feature type="transmembrane region" description="Helical" evidence="7">
    <location>
        <begin position="90"/>
        <end position="107"/>
    </location>
</feature>
<dbReference type="SUPFAM" id="SSF50182">
    <property type="entry name" value="Sm-like ribonucleoproteins"/>
    <property type="match status" value="1"/>
</dbReference>
<dbReference type="PANTHER" id="PTHR30221">
    <property type="entry name" value="SMALL-CONDUCTANCE MECHANOSENSITIVE CHANNEL"/>
    <property type="match status" value="1"/>
</dbReference>
<feature type="region of interest" description="Disordered" evidence="8">
    <location>
        <begin position="278"/>
        <end position="321"/>
    </location>
</feature>
<dbReference type="InterPro" id="IPR006685">
    <property type="entry name" value="MscS_channel_2nd"/>
</dbReference>
<comment type="similarity">
    <text evidence="2 7">Belongs to the MscS (TC 1.A.23) family.</text>
</comment>
<reference evidence="11 14" key="3">
    <citation type="submission" date="2019-12" db="EMBL/GenBank/DDBJ databases">
        <title>Draft Genome Sequences of Six Type Strains of the Genus Massilia.</title>
        <authorList>
            <person name="Miess H."/>
            <person name="Frediansyah A."/>
            <person name="Goeker M."/>
            <person name="Gross H."/>
        </authorList>
    </citation>
    <scope>NUCLEOTIDE SEQUENCE [LARGE SCALE GENOMIC DNA]</scope>
    <source>
        <strain evidence="11 14">DSM 26639</strain>
    </source>
</reference>
<sequence length="321" mass="35658">MSEEIAIAYQRLHALGAAAVRMLPNLVIAALVLLMFLLVARHARSLVQKISARKYHNNLVTVLGRMTQWGLILLGVMLAVTVAFPSFTPGNLISALGITGIAIGFAFRDIFENFLAGILILVTEPYKIGDQIVFGNFEGTIEQIETRATTMRTYDGRMVIIPNADLYKGTVIVNTAYPARRLQYDVVIGNSDDVAMAKRLMLDAMRGIPEVEATPEPDVLLLAYADAGVTLRIRWWIKPPRRADALALQDQVLEKIKVVLTENGIDLPYPTHQILFHDQTEMTDGDRRRQREGWPAGKGDVPRPVRFGGADAADRDDVVRR</sequence>
<keyword evidence="7" id="KW-0813">Transport</keyword>
<reference evidence="12 13" key="1">
    <citation type="journal article" date="2015" name="Stand. Genomic Sci.">
        <title>Genomic Encyclopedia of Bacterial and Archaeal Type Strains, Phase III: the genomes of soil and plant-associated and newly described type strains.</title>
        <authorList>
            <person name="Whitman W.B."/>
            <person name="Woyke T."/>
            <person name="Klenk H.P."/>
            <person name="Zhou Y."/>
            <person name="Lilburn T.G."/>
            <person name="Beck B.J."/>
            <person name="De Vos P."/>
            <person name="Vandamme P."/>
            <person name="Eisen J.A."/>
            <person name="Garrity G."/>
            <person name="Hugenholtz P."/>
            <person name="Kyrpides N.C."/>
        </authorList>
    </citation>
    <scope>NUCLEOTIDE SEQUENCE [LARGE SCALE GENOMIC DNA]</scope>
    <source>
        <strain evidence="12 13">CGMCC 1.10685</strain>
    </source>
</reference>
<dbReference type="AlphaFoldDB" id="A0A562PQ75"/>
<dbReference type="GO" id="GO:0005886">
    <property type="term" value="C:plasma membrane"/>
    <property type="evidence" value="ECO:0007669"/>
    <property type="project" value="UniProtKB-SubCell"/>
</dbReference>
<feature type="compositionally biased region" description="Basic and acidic residues" evidence="8">
    <location>
        <begin position="312"/>
        <end position="321"/>
    </location>
</feature>
<evidence type="ECO:0000256" key="7">
    <source>
        <dbReference type="RuleBase" id="RU369025"/>
    </source>
</evidence>
<evidence type="ECO:0000256" key="5">
    <source>
        <dbReference type="ARBA" id="ARBA00022989"/>
    </source>
</evidence>
<reference evidence="12" key="2">
    <citation type="submission" date="2019-07" db="EMBL/GenBank/DDBJ databases">
        <authorList>
            <person name="Whitman W."/>
            <person name="Huntemann M."/>
            <person name="Clum A."/>
            <person name="Pillay M."/>
            <person name="Palaniappan K."/>
            <person name="Varghese N."/>
            <person name="Mikhailova N."/>
            <person name="Stamatis D."/>
            <person name="Reddy T."/>
            <person name="Daum C."/>
            <person name="Shapiro N."/>
            <person name="Ivanova N."/>
            <person name="Kyrpides N."/>
            <person name="Woyke T."/>
        </authorList>
    </citation>
    <scope>NUCLEOTIDE SEQUENCE</scope>
    <source>
        <strain evidence="12">CGMCC 1.10685</strain>
    </source>
</reference>
<dbReference type="InterPro" id="IPR023408">
    <property type="entry name" value="MscS_beta-dom_sf"/>
</dbReference>
<feature type="domain" description="Mechanosensitive ion channel MscS C-terminal" evidence="10">
    <location>
        <begin position="197"/>
        <end position="266"/>
    </location>
</feature>
<keyword evidence="7" id="KW-0997">Cell inner membrane</keyword>
<gene>
    <name evidence="11" type="ORF">GO485_01095</name>
    <name evidence="12" type="ORF">IP92_02960</name>
</gene>
<feature type="transmembrane region" description="Helical" evidence="7">
    <location>
        <begin position="22"/>
        <end position="41"/>
    </location>
</feature>
<evidence type="ECO:0000313" key="11">
    <source>
        <dbReference type="EMBL" id="QGZ42861.1"/>
    </source>
</evidence>
<dbReference type="Proteomes" id="UP000315112">
    <property type="component" value="Unassembled WGS sequence"/>
</dbReference>
<evidence type="ECO:0000256" key="8">
    <source>
        <dbReference type="SAM" id="MobiDB-lite"/>
    </source>
</evidence>
<feature type="compositionally biased region" description="Basic and acidic residues" evidence="8">
    <location>
        <begin position="278"/>
        <end position="292"/>
    </location>
</feature>
<keyword evidence="14" id="KW-1185">Reference proteome</keyword>
<dbReference type="Pfam" id="PF21082">
    <property type="entry name" value="MS_channel_3rd"/>
    <property type="match status" value="1"/>
</dbReference>
<evidence type="ECO:0000256" key="2">
    <source>
        <dbReference type="ARBA" id="ARBA00008017"/>
    </source>
</evidence>
<dbReference type="PANTHER" id="PTHR30221:SF1">
    <property type="entry name" value="SMALL-CONDUCTANCE MECHANOSENSITIVE CHANNEL"/>
    <property type="match status" value="1"/>
</dbReference>
<feature type="transmembrane region" description="Helical" evidence="7">
    <location>
        <begin position="62"/>
        <end position="84"/>
    </location>
</feature>
<keyword evidence="3" id="KW-1003">Cell membrane</keyword>
<evidence type="ECO:0000256" key="6">
    <source>
        <dbReference type="ARBA" id="ARBA00023136"/>
    </source>
</evidence>
<dbReference type="InterPro" id="IPR049278">
    <property type="entry name" value="MS_channel_C"/>
</dbReference>
<comment type="subunit">
    <text evidence="7">Homoheptamer.</text>
</comment>
<evidence type="ECO:0000256" key="1">
    <source>
        <dbReference type="ARBA" id="ARBA00004651"/>
    </source>
</evidence>